<feature type="transmembrane region" description="Helical" evidence="1">
    <location>
        <begin position="314"/>
        <end position="332"/>
    </location>
</feature>
<feature type="transmembrane region" description="Helical" evidence="1">
    <location>
        <begin position="274"/>
        <end position="294"/>
    </location>
</feature>
<evidence type="ECO:0000259" key="2">
    <source>
        <dbReference type="Pfam" id="PF26514"/>
    </source>
</evidence>
<keyword evidence="1" id="KW-0812">Transmembrane</keyword>
<dbReference type="Pfam" id="PF26514">
    <property type="entry name" value="DUF8173"/>
    <property type="match status" value="1"/>
</dbReference>
<keyword evidence="1" id="KW-0472">Membrane</keyword>
<feature type="transmembrane region" description="Helical" evidence="1">
    <location>
        <begin position="383"/>
        <end position="416"/>
    </location>
</feature>
<dbReference type="AlphaFoldDB" id="A3VHG3"/>
<dbReference type="STRING" id="314271.RB2654_08112"/>
<feature type="transmembrane region" description="Helical" evidence="1">
    <location>
        <begin position="339"/>
        <end position="363"/>
    </location>
</feature>
<gene>
    <name evidence="3" type="ORF">RB2654_08112</name>
</gene>
<protein>
    <recommendedName>
        <fullName evidence="2">DUF8173 domain-containing protein</fullName>
    </recommendedName>
</protein>
<comment type="caution">
    <text evidence="3">The sequence shown here is derived from an EMBL/GenBank/DDBJ whole genome shotgun (WGS) entry which is preliminary data.</text>
</comment>
<evidence type="ECO:0000256" key="1">
    <source>
        <dbReference type="SAM" id="Phobius"/>
    </source>
</evidence>
<dbReference type="InterPro" id="IPR058486">
    <property type="entry name" value="DUF8173"/>
</dbReference>
<dbReference type="HOGENOM" id="CLU_635851_0_0_5"/>
<name>A3VHG3_9RHOB</name>
<evidence type="ECO:0000313" key="4">
    <source>
        <dbReference type="Proteomes" id="UP000002931"/>
    </source>
</evidence>
<proteinExistence type="predicted"/>
<dbReference type="eggNOG" id="COG1664">
    <property type="taxonomic scope" value="Bacteria"/>
</dbReference>
<organism evidence="3 4">
    <name type="scientific">Maritimibacter alkaliphilus HTCC2654</name>
    <dbReference type="NCBI Taxonomy" id="314271"/>
    <lineage>
        <taxon>Bacteria</taxon>
        <taxon>Pseudomonadati</taxon>
        <taxon>Pseudomonadota</taxon>
        <taxon>Alphaproteobacteria</taxon>
        <taxon>Rhodobacterales</taxon>
        <taxon>Roseobacteraceae</taxon>
        <taxon>Maritimibacter</taxon>
    </lineage>
</organism>
<keyword evidence="1" id="KW-1133">Transmembrane helix</keyword>
<dbReference type="Proteomes" id="UP000002931">
    <property type="component" value="Unassembled WGS sequence"/>
</dbReference>
<sequence>MRRWAPCTGSVQTDFGKGRALARPFFVALRHFRGRLKTVIGNAYVKACNIQHGGQTMLRQFILLAAIALATPAVAQDGGSFTLGGDAYQAGRTVDVGGTVDGDLFAAGNRVEVDGEVTGTVHAAGRVVALDGAVGGNVYAAGMDVEVDGPVAGNVTAMGNSVTLDDEIAGNVRAMGGDVTVGGTIAGSAILGGESIVVDGEIAGDLSIAGANVDWGDAATVGGTILYYAEDADDVNVPESVAPAERVEFRSMEGWEDDIEEATEQARPGFWAKLSGLFGGVILTTLVATLVAALAPNFTMTLREGALASPLRSLWIGALGLSAAIGSTVVLAMTGIGIFIAPLAIALAVALGFIGYVIGAYLLGVWAVDAVGQGLPDSTLDRAIAAFVGAAILALVVLIPFIGWLAVFAVLLIGVGGLMIRLFGPRFYAEA</sequence>
<feature type="domain" description="DUF8173" evidence="2">
    <location>
        <begin position="277"/>
        <end position="418"/>
    </location>
</feature>
<accession>A3VHG3</accession>
<reference evidence="3 4" key="1">
    <citation type="journal article" date="2010" name="J. Bacteriol.">
        <title>Genome sequences of Pelagibaca bermudensis HTCC2601T and Maritimibacter alkaliphilus HTCC2654T, the type strains of two marine Roseobacter genera.</title>
        <authorList>
            <person name="Thrash J.C."/>
            <person name="Cho J.C."/>
            <person name="Ferriera S."/>
            <person name="Johnson J."/>
            <person name="Vergin K.L."/>
            <person name="Giovannoni S.J."/>
        </authorList>
    </citation>
    <scope>NUCLEOTIDE SEQUENCE [LARGE SCALE GENOMIC DNA]</scope>
    <source>
        <strain evidence="3 4">HTCC2654</strain>
    </source>
</reference>
<evidence type="ECO:0000313" key="3">
    <source>
        <dbReference type="EMBL" id="EAQ12154.1"/>
    </source>
</evidence>
<dbReference type="EMBL" id="AAMT01000009">
    <property type="protein sequence ID" value="EAQ12154.1"/>
    <property type="molecule type" value="Genomic_DNA"/>
</dbReference>
<keyword evidence="4" id="KW-1185">Reference proteome</keyword>